<dbReference type="InterPro" id="IPR001387">
    <property type="entry name" value="Cro/C1-type_HTH"/>
</dbReference>
<sequence length="130" mass="14843">MNERLKALRKSLNLTQKDFAEKIGIKRNTLAKYETGVISPSTAVVSLICRVFNVNEDWLRSGQGEMFLPTGDDVAEMVSNLVEESNPFYDTILDIMRSFSKLDNKSQEVICNFAEDLAKKFIEKEKKEDD</sequence>
<dbReference type="Pfam" id="PF01381">
    <property type="entry name" value="HTH_3"/>
    <property type="match status" value="1"/>
</dbReference>
<dbReference type="EMBL" id="JAAITB010000008">
    <property type="protein sequence ID" value="NSJ78974.1"/>
    <property type="molecule type" value="Genomic_DNA"/>
</dbReference>
<protein>
    <submittedName>
        <fullName evidence="3">Helix-turn-helix transcriptional regulator</fullName>
    </submittedName>
</protein>
<proteinExistence type="predicted"/>
<keyword evidence="4" id="KW-1185">Reference proteome</keyword>
<organism evidence="3 4">
    <name type="scientific">Anaerostipes hadrus</name>
    <dbReference type="NCBI Taxonomy" id="649756"/>
    <lineage>
        <taxon>Bacteria</taxon>
        <taxon>Bacillati</taxon>
        <taxon>Bacillota</taxon>
        <taxon>Clostridia</taxon>
        <taxon>Lachnospirales</taxon>
        <taxon>Lachnospiraceae</taxon>
        <taxon>Anaerostipes</taxon>
    </lineage>
</organism>
<evidence type="ECO:0000256" key="1">
    <source>
        <dbReference type="ARBA" id="ARBA00023125"/>
    </source>
</evidence>
<dbReference type="InterPro" id="IPR010982">
    <property type="entry name" value="Lambda_DNA-bd_dom_sf"/>
</dbReference>
<feature type="domain" description="HTH cro/C1-type" evidence="2">
    <location>
        <begin position="5"/>
        <end position="59"/>
    </location>
</feature>
<dbReference type="SMART" id="SM00530">
    <property type="entry name" value="HTH_XRE"/>
    <property type="match status" value="1"/>
</dbReference>
<dbReference type="RefSeq" id="WP_118352699.1">
    <property type="nucleotide sequence ID" value="NZ_JAAITB010000008.1"/>
</dbReference>
<dbReference type="PANTHER" id="PTHR46558:SF11">
    <property type="entry name" value="HTH-TYPE TRANSCRIPTIONAL REGULATOR XRE"/>
    <property type="match status" value="1"/>
</dbReference>
<comment type="caution">
    <text evidence="3">The sequence shown here is derived from an EMBL/GenBank/DDBJ whole genome shotgun (WGS) entry which is preliminary data.</text>
</comment>
<evidence type="ECO:0000313" key="3">
    <source>
        <dbReference type="EMBL" id="NSJ78974.1"/>
    </source>
</evidence>
<dbReference type="CDD" id="cd00093">
    <property type="entry name" value="HTH_XRE"/>
    <property type="match status" value="1"/>
</dbReference>
<accession>A0ABX2HW56</accession>
<name>A0ABX2HW56_ANAHA</name>
<dbReference type="PANTHER" id="PTHR46558">
    <property type="entry name" value="TRACRIPTIONAL REGULATORY PROTEIN-RELATED-RELATED"/>
    <property type="match status" value="1"/>
</dbReference>
<evidence type="ECO:0000313" key="4">
    <source>
        <dbReference type="Proteomes" id="UP001644750"/>
    </source>
</evidence>
<gene>
    <name evidence="3" type="ORF">G5A72_05095</name>
</gene>
<dbReference type="PROSITE" id="PS50943">
    <property type="entry name" value="HTH_CROC1"/>
    <property type="match status" value="1"/>
</dbReference>
<dbReference type="Proteomes" id="UP001644750">
    <property type="component" value="Unassembled WGS sequence"/>
</dbReference>
<dbReference type="Gene3D" id="1.10.260.40">
    <property type="entry name" value="lambda repressor-like DNA-binding domains"/>
    <property type="match status" value="1"/>
</dbReference>
<evidence type="ECO:0000259" key="2">
    <source>
        <dbReference type="PROSITE" id="PS50943"/>
    </source>
</evidence>
<reference evidence="3 4" key="1">
    <citation type="journal article" date="2020" name="Cell Host Microbe">
        <title>Functional and Genomic Variation between Human-Derived Isolates of Lachnospiraceae Reveals Inter- and Intra-Species Diversity.</title>
        <authorList>
            <person name="Sorbara M.T."/>
            <person name="Littmann E.R."/>
            <person name="Fontana E."/>
            <person name="Moody T.U."/>
            <person name="Kohout C.E."/>
            <person name="Gjonbalaj M."/>
            <person name="Eaton V."/>
            <person name="Seok R."/>
            <person name="Leiner I.M."/>
            <person name="Pamer E.G."/>
        </authorList>
    </citation>
    <scope>NUCLEOTIDE SEQUENCE [LARGE SCALE GENOMIC DNA]</scope>
    <source>
        <strain evidence="3 4">MSK.14.57</strain>
    </source>
</reference>
<dbReference type="SUPFAM" id="SSF47413">
    <property type="entry name" value="lambda repressor-like DNA-binding domains"/>
    <property type="match status" value="1"/>
</dbReference>
<keyword evidence="1" id="KW-0238">DNA-binding</keyword>